<proteinExistence type="predicted"/>
<accession>A0ABY4CGQ2</accession>
<dbReference type="EMBL" id="CP089291">
    <property type="protein sequence ID" value="UOF89696.1"/>
    <property type="molecule type" value="Genomic_DNA"/>
</dbReference>
<protein>
    <submittedName>
        <fullName evidence="1">Bacillithiol biosynthesis deacetylase BshB1</fullName>
    </submittedName>
</protein>
<reference evidence="1" key="1">
    <citation type="submission" date="2021-12" db="EMBL/GenBank/DDBJ databases">
        <title>Alicyclobacillaceae gen. nov., sp. nov., isolated from chalcocite enrichment system.</title>
        <authorList>
            <person name="Jiang Z."/>
        </authorList>
    </citation>
    <scope>NUCLEOTIDE SEQUENCE</scope>
    <source>
        <strain evidence="1">MYW30-H2</strain>
    </source>
</reference>
<dbReference type="InterPro" id="IPR024078">
    <property type="entry name" value="LmbE-like_dom_sf"/>
</dbReference>
<organism evidence="1 2">
    <name type="scientific">Fodinisporobacter ferrooxydans</name>
    <dbReference type="NCBI Taxonomy" id="2901836"/>
    <lineage>
        <taxon>Bacteria</taxon>
        <taxon>Bacillati</taxon>
        <taxon>Bacillota</taxon>
        <taxon>Bacilli</taxon>
        <taxon>Bacillales</taxon>
        <taxon>Alicyclobacillaceae</taxon>
        <taxon>Fodinisporobacter</taxon>
    </lineage>
</organism>
<keyword evidence="2" id="KW-1185">Reference proteome</keyword>
<dbReference type="NCBIfam" id="TIGR04001">
    <property type="entry name" value="thiol_BshB1"/>
    <property type="match status" value="1"/>
</dbReference>
<sequence length="237" mass="26519">MTEDFTVLAFGAHPDDVEIGAGGILALHAELGYKVGICDLTEAEMSSNGTVETRRQEAQRAADILGVQARFQLHLQDRGLRLERFMIDRVVGILRETRPRIILAPHPSDRHPDHGWCAQIVREAWFSAGLRKYQPADSHAEPYRPQQLYYYFINDTHSVPLAVDVSSVYGRKREALLAYATQFQRQSGKAETPLNNGIFLNAVEGRDAMFGQQINARFAEGLLPAQLLAIQDLTTFA</sequence>
<dbReference type="PANTHER" id="PTHR12993">
    <property type="entry name" value="N-ACETYLGLUCOSAMINYL-PHOSPHATIDYLINOSITOL DE-N-ACETYLASE-RELATED"/>
    <property type="match status" value="1"/>
</dbReference>
<name>A0ABY4CGQ2_9BACL</name>
<gene>
    <name evidence="1" type="primary">bshB1</name>
    <name evidence="1" type="ORF">LSG31_17700</name>
</gene>
<dbReference type="Pfam" id="PF02585">
    <property type="entry name" value="PIG-L"/>
    <property type="match status" value="1"/>
</dbReference>
<dbReference type="Gene3D" id="3.40.50.10320">
    <property type="entry name" value="LmbE-like"/>
    <property type="match status" value="1"/>
</dbReference>
<dbReference type="Proteomes" id="UP000830167">
    <property type="component" value="Chromosome"/>
</dbReference>
<dbReference type="InterPro" id="IPR023842">
    <property type="entry name" value="Bacillithiol_biosynth_BshB1"/>
</dbReference>
<dbReference type="RefSeq" id="WP_347436386.1">
    <property type="nucleotide sequence ID" value="NZ_CP089291.1"/>
</dbReference>
<dbReference type="SUPFAM" id="SSF102588">
    <property type="entry name" value="LmbE-like"/>
    <property type="match status" value="1"/>
</dbReference>
<dbReference type="InterPro" id="IPR003737">
    <property type="entry name" value="GlcNAc_PI_deacetylase-related"/>
</dbReference>
<evidence type="ECO:0000313" key="2">
    <source>
        <dbReference type="Proteomes" id="UP000830167"/>
    </source>
</evidence>
<evidence type="ECO:0000313" key="1">
    <source>
        <dbReference type="EMBL" id="UOF89696.1"/>
    </source>
</evidence>
<dbReference type="PANTHER" id="PTHR12993:SF30">
    <property type="entry name" value="N-ACETYL-ALPHA-D-GLUCOSAMINYL L-MALATE DEACETYLASE 1"/>
    <property type="match status" value="1"/>
</dbReference>